<evidence type="ECO:0000256" key="4">
    <source>
        <dbReference type="ARBA" id="ARBA00051722"/>
    </source>
</evidence>
<dbReference type="Proteomes" id="UP001596020">
    <property type="component" value="Unassembled WGS sequence"/>
</dbReference>
<reference evidence="6" key="1">
    <citation type="journal article" date="2019" name="Int. J. Syst. Evol. Microbiol.">
        <title>The Global Catalogue of Microorganisms (GCM) 10K type strain sequencing project: providing services to taxonomists for standard genome sequencing and annotation.</title>
        <authorList>
            <consortium name="The Broad Institute Genomics Platform"/>
            <consortium name="The Broad Institute Genome Sequencing Center for Infectious Disease"/>
            <person name="Wu L."/>
            <person name="Ma J."/>
        </authorList>
    </citation>
    <scope>NUCLEOTIDE SEQUENCE [LARGE SCALE GENOMIC DNA]</scope>
    <source>
        <strain evidence="6">CGMCC 4.7357</strain>
    </source>
</reference>
<comment type="similarity">
    <text evidence="1">Belongs to the metallo-dependent hydrolases superfamily. CpsB/CapC family.</text>
</comment>
<name>A0ABV9K5L1_9PORP</name>
<dbReference type="InterPro" id="IPR016195">
    <property type="entry name" value="Pol/histidinol_Pase-like"/>
</dbReference>
<accession>A0ABV9K5L1</accession>
<dbReference type="EMBL" id="JBHSGO010000039">
    <property type="protein sequence ID" value="MFC4665440.1"/>
    <property type="molecule type" value="Genomic_DNA"/>
</dbReference>
<comment type="caution">
    <text evidence="5">The sequence shown here is derived from an EMBL/GenBank/DDBJ whole genome shotgun (WGS) entry which is preliminary data.</text>
</comment>
<sequence>MSIFSSKKKLVDTNIFSGYTDFHSHFLPGVDDGIQTMEESLKALHYYEILGVQRIWCTPHIMEDMPNTTDHLRSVFDELSREYTGKIELRLASENMLDNLFQERLKDDDFLPIGKSLNHLLVETSYYNPPIHLWKTLEDIKSKGYFPILAHPERYIYMDMGDYKRLKDMGIKLQLDLMSLSGNYGKEAQDKANKLLLDNFYDYTGTDIHRLSQAVKAFSSKSVKNSSYKKLKEMYLK</sequence>
<evidence type="ECO:0000256" key="3">
    <source>
        <dbReference type="ARBA" id="ARBA00022801"/>
    </source>
</evidence>
<dbReference type="RefSeq" id="WP_380077567.1">
    <property type="nucleotide sequence ID" value="NZ_JBHSGO010000039.1"/>
</dbReference>
<evidence type="ECO:0000256" key="1">
    <source>
        <dbReference type="ARBA" id="ARBA00005750"/>
    </source>
</evidence>
<keyword evidence="6" id="KW-1185">Reference proteome</keyword>
<comment type="catalytic activity">
    <reaction evidence="4">
        <text>O-phospho-L-tyrosyl-[protein] + H2O = L-tyrosyl-[protein] + phosphate</text>
        <dbReference type="Rhea" id="RHEA:10684"/>
        <dbReference type="Rhea" id="RHEA-COMP:10136"/>
        <dbReference type="Rhea" id="RHEA-COMP:20101"/>
        <dbReference type="ChEBI" id="CHEBI:15377"/>
        <dbReference type="ChEBI" id="CHEBI:43474"/>
        <dbReference type="ChEBI" id="CHEBI:46858"/>
        <dbReference type="ChEBI" id="CHEBI:61978"/>
        <dbReference type="EC" id="3.1.3.48"/>
    </reaction>
</comment>
<dbReference type="InterPro" id="IPR016667">
    <property type="entry name" value="Caps_polysacc_synth_CpsB/CapC"/>
</dbReference>
<dbReference type="Pfam" id="PF19567">
    <property type="entry name" value="CpsB_CapC"/>
    <property type="match status" value="1"/>
</dbReference>
<dbReference type="PANTHER" id="PTHR39181:SF1">
    <property type="entry name" value="TYROSINE-PROTEIN PHOSPHATASE YWQE"/>
    <property type="match status" value="1"/>
</dbReference>
<protein>
    <recommendedName>
        <fullName evidence="2">protein-tyrosine-phosphatase</fullName>
        <ecNumber evidence="2">3.1.3.48</ecNumber>
    </recommendedName>
</protein>
<dbReference type="PANTHER" id="PTHR39181">
    <property type="entry name" value="TYROSINE-PROTEIN PHOSPHATASE YWQE"/>
    <property type="match status" value="1"/>
</dbReference>
<evidence type="ECO:0000313" key="6">
    <source>
        <dbReference type="Proteomes" id="UP001596020"/>
    </source>
</evidence>
<dbReference type="SUPFAM" id="SSF89550">
    <property type="entry name" value="PHP domain-like"/>
    <property type="match status" value="1"/>
</dbReference>
<dbReference type="EC" id="3.1.3.48" evidence="2"/>
<dbReference type="Gene3D" id="3.20.20.140">
    <property type="entry name" value="Metal-dependent hydrolases"/>
    <property type="match status" value="1"/>
</dbReference>
<keyword evidence="3" id="KW-0378">Hydrolase</keyword>
<evidence type="ECO:0000256" key="2">
    <source>
        <dbReference type="ARBA" id="ARBA00013064"/>
    </source>
</evidence>
<gene>
    <name evidence="5" type="ORF">ACFO3G_02250</name>
</gene>
<proteinExistence type="inferred from homology"/>
<organism evidence="5 6">
    <name type="scientific">Falsiporphyromonas endometrii</name>
    <dbReference type="NCBI Taxonomy" id="1387297"/>
    <lineage>
        <taxon>Bacteria</taxon>
        <taxon>Pseudomonadati</taxon>
        <taxon>Bacteroidota</taxon>
        <taxon>Bacteroidia</taxon>
        <taxon>Bacteroidales</taxon>
        <taxon>Porphyromonadaceae</taxon>
        <taxon>Falsiporphyromonas</taxon>
    </lineage>
</organism>
<evidence type="ECO:0000313" key="5">
    <source>
        <dbReference type="EMBL" id="MFC4665440.1"/>
    </source>
</evidence>